<keyword evidence="8" id="KW-1185">Reference proteome</keyword>
<dbReference type="SMART" id="SM00110">
    <property type="entry name" value="C1Q"/>
    <property type="match status" value="1"/>
</dbReference>
<evidence type="ECO:0000259" key="6">
    <source>
        <dbReference type="PROSITE" id="PS50871"/>
    </source>
</evidence>
<dbReference type="PhylomeDB" id="E9GQS3"/>
<sequence length="292" mass="31559">MAAHLSLIFLSLSALLVCCSTGAIAGRSVEEQLQQLNENYMEMKELLAAKNRRLEALEALEVEVMEQKSLVAALQQSGTQVAAANRQVTSAVPRSCADLKCKGETISGLYSIMGAKSVEMVYCDFSKATYEAGFQKWLGYVDVKSVPTYFYVQKNNTYTTLSGPIPFELEVVNIGGAMNSASGIFTAPRPGTYFFAFTGEIRFTGPIPSVVAAVVGLQLNGIKVGSSHATDSNTSTSTYSQLALQSILNLKAGDQVSVTIDFLNNAIVYDNPYQHFNHFTGMLLEENLAGLI</sequence>
<dbReference type="HOGENOM" id="CLU_068539_0_0_1"/>
<keyword evidence="3 5" id="KW-0732">Signal</keyword>
<dbReference type="PANTHER" id="PTHR22923">
    <property type="entry name" value="CEREBELLIN-RELATED"/>
    <property type="match status" value="1"/>
</dbReference>
<dbReference type="EMBL" id="GL732558">
    <property type="protein sequence ID" value="EFX78283.1"/>
    <property type="molecule type" value="Genomic_DNA"/>
</dbReference>
<evidence type="ECO:0000256" key="1">
    <source>
        <dbReference type="ARBA" id="ARBA00004613"/>
    </source>
</evidence>
<organism evidence="7 8">
    <name type="scientific">Daphnia pulex</name>
    <name type="common">Water flea</name>
    <dbReference type="NCBI Taxonomy" id="6669"/>
    <lineage>
        <taxon>Eukaryota</taxon>
        <taxon>Metazoa</taxon>
        <taxon>Ecdysozoa</taxon>
        <taxon>Arthropoda</taxon>
        <taxon>Crustacea</taxon>
        <taxon>Branchiopoda</taxon>
        <taxon>Diplostraca</taxon>
        <taxon>Cladocera</taxon>
        <taxon>Anomopoda</taxon>
        <taxon>Daphniidae</taxon>
        <taxon>Daphnia</taxon>
    </lineage>
</organism>
<dbReference type="Pfam" id="PF00386">
    <property type="entry name" value="C1q"/>
    <property type="match status" value="1"/>
</dbReference>
<dbReference type="InParanoid" id="E9GQS3"/>
<feature type="signal peptide" evidence="5">
    <location>
        <begin position="1"/>
        <end position="25"/>
    </location>
</feature>
<dbReference type="Proteomes" id="UP000000305">
    <property type="component" value="Unassembled WGS sequence"/>
</dbReference>
<comment type="subcellular location">
    <subcellularLocation>
        <location evidence="1">Secreted</location>
    </subcellularLocation>
</comment>
<dbReference type="InterPro" id="IPR001073">
    <property type="entry name" value="C1q_dom"/>
</dbReference>
<evidence type="ECO:0000313" key="7">
    <source>
        <dbReference type="EMBL" id="EFX78283.1"/>
    </source>
</evidence>
<proteinExistence type="predicted"/>
<evidence type="ECO:0000256" key="3">
    <source>
        <dbReference type="ARBA" id="ARBA00022729"/>
    </source>
</evidence>
<keyword evidence="4" id="KW-0175">Coiled coil</keyword>
<feature type="coiled-coil region" evidence="4">
    <location>
        <begin position="26"/>
        <end position="77"/>
    </location>
</feature>
<dbReference type="InterPro" id="IPR050822">
    <property type="entry name" value="Cerebellin_Synaptic_Org"/>
</dbReference>
<gene>
    <name evidence="7" type="ORF">DAPPUDRAFT_225479</name>
</gene>
<dbReference type="InterPro" id="IPR014716">
    <property type="entry name" value="Fibrinogen_a/b/g_C_1"/>
</dbReference>
<feature type="domain" description="C1q" evidence="6">
    <location>
        <begin position="143"/>
        <end position="290"/>
    </location>
</feature>
<dbReference type="Gene3D" id="3.90.215.10">
    <property type="entry name" value="Gamma Fibrinogen, chain A, domain 1"/>
    <property type="match status" value="1"/>
</dbReference>
<reference evidence="7 8" key="1">
    <citation type="journal article" date="2011" name="Science">
        <title>The ecoresponsive genome of Daphnia pulex.</title>
        <authorList>
            <person name="Colbourne J.K."/>
            <person name="Pfrender M.E."/>
            <person name="Gilbert D."/>
            <person name="Thomas W.K."/>
            <person name="Tucker A."/>
            <person name="Oakley T.H."/>
            <person name="Tokishita S."/>
            <person name="Aerts A."/>
            <person name="Arnold G.J."/>
            <person name="Basu M.K."/>
            <person name="Bauer D.J."/>
            <person name="Caceres C.E."/>
            <person name="Carmel L."/>
            <person name="Casola C."/>
            <person name="Choi J.H."/>
            <person name="Detter J.C."/>
            <person name="Dong Q."/>
            <person name="Dusheyko S."/>
            <person name="Eads B.D."/>
            <person name="Frohlich T."/>
            <person name="Geiler-Samerotte K.A."/>
            <person name="Gerlach D."/>
            <person name="Hatcher P."/>
            <person name="Jogdeo S."/>
            <person name="Krijgsveld J."/>
            <person name="Kriventseva E.V."/>
            <person name="Kultz D."/>
            <person name="Laforsch C."/>
            <person name="Lindquist E."/>
            <person name="Lopez J."/>
            <person name="Manak J.R."/>
            <person name="Muller J."/>
            <person name="Pangilinan J."/>
            <person name="Patwardhan R.P."/>
            <person name="Pitluck S."/>
            <person name="Pritham E.J."/>
            <person name="Rechtsteiner A."/>
            <person name="Rho M."/>
            <person name="Rogozin I.B."/>
            <person name="Sakarya O."/>
            <person name="Salamov A."/>
            <person name="Schaack S."/>
            <person name="Shapiro H."/>
            <person name="Shiga Y."/>
            <person name="Skalitzky C."/>
            <person name="Smith Z."/>
            <person name="Souvorov A."/>
            <person name="Sung W."/>
            <person name="Tang Z."/>
            <person name="Tsuchiya D."/>
            <person name="Tu H."/>
            <person name="Vos H."/>
            <person name="Wang M."/>
            <person name="Wolf Y.I."/>
            <person name="Yamagata H."/>
            <person name="Yamada T."/>
            <person name="Ye Y."/>
            <person name="Shaw J.R."/>
            <person name="Andrews J."/>
            <person name="Crease T.J."/>
            <person name="Tang H."/>
            <person name="Lucas S.M."/>
            <person name="Robertson H.M."/>
            <person name="Bork P."/>
            <person name="Koonin E.V."/>
            <person name="Zdobnov E.M."/>
            <person name="Grigoriev I.V."/>
            <person name="Lynch M."/>
            <person name="Boore J.L."/>
        </authorList>
    </citation>
    <scope>NUCLEOTIDE SEQUENCE [LARGE SCALE GENOMIC DNA]</scope>
</reference>
<accession>E9GQS3</accession>
<dbReference type="Gene3D" id="2.60.120.40">
    <property type="match status" value="1"/>
</dbReference>
<evidence type="ECO:0000256" key="2">
    <source>
        <dbReference type="ARBA" id="ARBA00022525"/>
    </source>
</evidence>
<evidence type="ECO:0000256" key="4">
    <source>
        <dbReference type="SAM" id="Coils"/>
    </source>
</evidence>
<evidence type="ECO:0000256" key="5">
    <source>
        <dbReference type="SAM" id="SignalP"/>
    </source>
</evidence>
<dbReference type="OrthoDB" id="6154955at2759"/>
<dbReference type="KEGG" id="dpx:DAPPUDRAFT_225479"/>
<dbReference type="GO" id="GO:0005615">
    <property type="term" value="C:extracellular space"/>
    <property type="evidence" value="ECO:0000318"/>
    <property type="project" value="GO_Central"/>
</dbReference>
<keyword evidence="2" id="KW-0964">Secreted</keyword>
<dbReference type="PANTHER" id="PTHR22923:SF62">
    <property type="entry name" value="CVP18"/>
    <property type="match status" value="1"/>
</dbReference>
<dbReference type="AlphaFoldDB" id="E9GQS3"/>
<dbReference type="InterPro" id="IPR008983">
    <property type="entry name" value="Tumour_necrosis_fac-like_dom"/>
</dbReference>
<name>E9GQS3_DAPPU</name>
<dbReference type="SUPFAM" id="SSF49842">
    <property type="entry name" value="TNF-like"/>
    <property type="match status" value="1"/>
</dbReference>
<protein>
    <submittedName>
        <fullName evidence="7">C1q and tumor necrosis factor-related protein 2</fullName>
    </submittedName>
</protein>
<feature type="chain" id="PRO_5003241396" evidence="5">
    <location>
        <begin position="26"/>
        <end position="292"/>
    </location>
</feature>
<evidence type="ECO:0000313" key="8">
    <source>
        <dbReference type="Proteomes" id="UP000000305"/>
    </source>
</evidence>
<dbReference type="PROSITE" id="PS50871">
    <property type="entry name" value="C1Q"/>
    <property type="match status" value="1"/>
</dbReference>